<dbReference type="GO" id="GO:0005524">
    <property type="term" value="F:ATP binding"/>
    <property type="evidence" value="ECO:0007669"/>
    <property type="project" value="UniProtKB-KW"/>
</dbReference>
<feature type="active site" description="Charge relay system" evidence="5">
    <location>
        <position position="219"/>
    </location>
</feature>
<protein>
    <recommendedName>
        <fullName evidence="5">Glutamyl-tRNA(Gln) amidotransferase subunit A, mitochondrial</fullName>
        <shortName evidence="5">Glu-AdT subunit A</shortName>
        <ecNumber evidence="5">6.3.5.7</ecNumber>
    </recommendedName>
</protein>
<evidence type="ECO:0000256" key="3">
    <source>
        <dbReference type="ARBA" id="ARBA00022840"/>
    </source>
</evidence>
<dbReference type="GO" id="GO:0005739">
    <property type="term" value="C:mitochondrion"/>
    <property type="evidence" value="ECO:0007669"/>
    <property type="project" value="UniProtKB-SubCell"/>
</dbReference>
<evidence type="ECO:0000313" key="8">
    <source>
        <dbReference type="Proteomes" id="UP000597762"/>
    </source>
</evidence>
<dbReference type="GO" id="GO:0050567">
    <property type="term" value="F:glutaminyl-tRNA synthase (glutamine-hydrolyzing) activity"/>
    <property type="evidence" value="ECO:0007669"/>
    <property type="project" value="UniProtKB-UniRule"/>
</dbReference>
<evidence type="ECO:0000256" key="5">
    <source>
        <dbReference type="HAMAP-Rule" id="MF_03150"/>
    </source>
</evidence>
<dbReference type="InterPro" id="IPR000120">
    <property type="entry name" value="Amidase"/>
</dbReference>
<dbReference type="GO" id="GO:0070681">
    <property type="term" value="P:glutaminyl-tRNAGln biosynthesis via transamidation"/>
    <property type="evidence" value="ECO:0007669"/>
    <property type="project" value="UniProtKB-UniRule"/>
</dbReference>
<keyword evidence="8" id="KW-1185">Reference proteome</keyword>
<dbReference type="EMBL" id="CAHIKZ030000372">
    <property type="protein sequence ID" value="CAE1170886.1"/>
    <property type="molecule type" value="Genomic_DNA"/>
</dbReference>
<keyword evidence="5" id="KW-0496">Mitochondrion</keyword>
<feature type="domain" description="Amidase" evidence="6">
    <location>
        <begin position="203"/>
        <end position="534"/>
    </location>
</feature>
<reference evidence="7" key="1">
    <citation type="submission" date="2021-01" db="EMBL/GenBank/DDBJ databases">
        <authorList>
            <person name="Li R."/>
            <person name="Bekaert M."/>
        </authorList>
    </citation>
    <scope>NUCLEOTIDE SEQUENCE</scope>
    <source>
        <strain evidence="7">Farmed</strain>
    </source>
</reference>
<dbReference type="InterPro" id="IPR023631">
    <property type="entry name" value="Amidase_dom"/>
</dbReference>
<organism evidence="7 8">
    <name type="scientific">Acanthosepion pharaonis</name>
    <name type="common">Pharaoh cuttlefish</name>
    <name type="synonym">Sepia pharaonis</name>
    <dbReference type="NCBI Taxonomy" id="158019"/>
    <lineage>
        <taxon>Eukaryota</taxon>
        <taxon>Metazoa</taxon>
        <taxon>Spiralia</taxon>
        <taxon>Lophotrochozoa</taxon>
        <taxon>Mollusca</taxon>
        <taxon>Cephalopoda</taxon>
        <taxon>Coleoidea</taxon>
        <taxon>Decapodiformes</taxon>
        <taxon>Sepiida</taxon>
        <taxon>Sepiina</taxon>
        <taxon>Sepiidae</taxon>
        <taxon>Acanthosepion</taxon>
    </lineage>
</organism>
<evidence type="ECO:0000259" key="6">
    <source>
        <dbReference type="Pfam" id="PF01425"/>
    </source>
</evidence>
<dbReference type="GO" id="GO:0030956">
    <property type="term" value="C:glutamyl-tRNA(Gln) amidotransferase complex"/>
    <property type="evidence" value="ECO:0007669"/>
    <property type="project" value="UniProtKB-UniRule"/>
</dbReference>
<gene>
    <name evidence="7" type="ORF">SPHA_11300</name>
</gene>
<dbReference type="AlphaFoldDB" id="A0A812B5Y7"/>
<feature type="active site" description="Charge relay system" evidence="5">
    <location>
        <position position="75"/>
    </location>
</feature>
<evidence type="ECO:0000256" key="2">
    <source>
        <dbReference type="ARBA" id="ARBA00022741"/>
    </source>
</evidence>
<dbReference type="Pfam" id="PF01425">
    <property type="entry name" value="Amidase"/>
    <property type="match status" value="2"/>
</dbReference>
<dbReference type="InterPro" id="IPR036928">
    <property type="entry name" value="AS_sf"/>
</dbReference>
<comment type="function">
    <text evidence="5">Allows the formation of correctly charged Gln-tRNA(Gln) through the transamidation of misacylated Glu-tRNA(Gln) in the mitochondria. The reaction takes place in the presence of glutamine and ATP through an activated gamma-phospho-Glu-tRNA(Gln).</text>
</comment>
<dbReference type="InterPro" id="IPR004412">
    <property type="entry name" value="GatA"/>
</dbReference>
<comment type="subcellular location">
    <subcellularLocation>
        <location evidence="5">Mitochondrion</location>
    </subcellularLocation>
</comment>
<accession>A0A812B5Y7</accession>
<keyword evidence="4 5" id="KW-0648">Protein biosynthesis</keyword>
<keyword evidence="2 5" id="KW-0547">Nucleotide-binding</keyword>
<dbReference type="Proteomes" id="UP000597762">
    <property type="component" value="Unassembled WGS sequence"/>
</dbReference>
<dbReference type="PANTHER" id="PTHR11895">
    <property type="entry name" value="TRANSAMIDASE"/>
    <property type="match status" value="1"/>
</dbReference>
<dbReference type="HAMAP" id="MF_00120">
    <property type="entry name" value="GatA"/>
    <property type="match status" value="1"/>
</dbReference>
<comment type="subunit">
    <text evidence="5">Subunit of the heterotrimeric GatCAB amidotransferase (AdT) complex, composed of A, B and C subunits.</text>
</comment>
<sequence>MLSLSLKEVLTRIKNGQLSSCEVFEKCVHRAKKLRDLNFFITETFDNGTEKTSHKMKSQKDGKSNLLPGIPFAVKDNFCTRNIRTTCASNMLKNYIPPYNATVVQRLLDQGAQIIGKTNMDEFAMGSTSIDSVFGPVRNPWKYNFLQTSYPVPSECQKTKVHQTVGSTDDSCSSQKSYSRNFSTAVSNISERLSNCTKNDNGQHQECSLNSDWFISGGSSGGSAVAVAAGTCYGALGSDTGGSTRNPASYCGVVGLKSTYGRLSRYGLIPLTNSLDVPGIFAKTVDDAAIIFNTLAGHDIQDSTTVTDPFHPVILPDAPEVKGLTIGIPQNCDSLTTKEVIDLRLKVADMFANAGAKVVPVSLPHASYSVSCYIILCCSEVASNMACYDGIEFGHRAKDTVSTEQLFATTRHDGFNDVVRERILAGNYFLLKSNYDQYVLKAMQVRRLIRDDYMKVFSSGIDLLLTPTTSGDAPLYQMLTTEENYWRTGEQDLYTVPINLAGIPAITVPTALSKNGLPIGLQLIGQDFKEQEMLSAAKWLEQEMNFPYLDLSFLDDINT</sequence>
<keyword evidence="1 5" id="KW-0436">Ligase</keyword>
<dbReference type="PANTHER" id="PTHR11895:SF7">
    <property type="entry name" value="GLUTAMYL-TRNA(GLN) AMIDOTRANSFERASE SUBUNIT A, MITOCHONDRIAL"/>
    <property type="match status" value="1"/>
</dbReference>
<dbReference type="OrthoDB" id="421993at2759"/>
<dbReference type="Gene3D" id="3.90.1300.10">
    <property type="entry name" value="Amidase signature (AS) domain"/>
    <property type="match status" value="1"/>
</dbReference>
<dbReference type="SUPFAM" id="SSF75304">
    <property type="entry name" value="Amidase signature (AS) enzymes"/>
    <property type="match status" value="2"/>
</dbReference>
<keyword evidence="3 5" id="KW-0067">ATP-binding</keyword>
<feature type="domain" description="Amidase" evidence="6">
    <location>
        <begin position="22"/>
        <end position="143"/>
    </location>
</feature>
<comment type="catalytic activity">
    <reaction evidence="5">
        <text>L-glutamyl-tRNA(Gln) + L-glutamine + ATP + H2O = L-glutaminyl-tRNA(Gln) + L-glutamate + ADP + phosphate + H(+)</text>
        <dbReference type="Rhea" id="RHEA:17521"/>
        <dbReference type="Rhea" id="RHEA-COMP:9681"/>
        <dbReference type="Rhea" id="RHEA-COMP:9684"/>
        <dbReference type="ChEBI" id="CHEBI:15377"/>
        <dbReference type="ChEBI" id="CHEBI:15378"/>
        <dbReference type="ChEBI" id="CHEBI:29985"/>
        <dbReference type="ChEBI" id="CHEBI:30616"/>
        <dbReference type="ChEBI" id="CHEBI:43474"/>
        <dbReference type="ChEBI" id="CHEBI:58359"/>
        <dbReference type="ChEBI" id="CHEBI:78520"/>
        <dbReference type="ChEBI" id="CHEBI:78521"/>
        <dbReference type="ChEBI" id="CHEBI:456216"/>
        <dbReference type="EC" id="6.3.5.7"/>
    </reaction>
</comment>
<evidence type="ECO:0000256" key="4">
    <source>
        <dbReference type="ARBA" id="ARBA00022917"/>
    </source>
</evidence>
<proteinExistence type="inferred from homology"/>
<comment type="similarity">
    <text evidence="5">Belongs to the amidase family. GatA subfamily.</text>
</comment>
<evidence type="ECO:0000313" key="7">
    <source>
        <dbReference type="EMBL" id="CAE1170886.1"/>
    </source>
</evidence>
<dbReference type="EC" id="6.3.5.7" evidence="5"/>
<feature type="active site" description="Acyl-ester intermediate" evidence="5">
    <location>
        <position position="243"/>
    </location>
</feature>
<evidence type="ECO:0000256" key="1">
    <source>
        <dbReference type="ARBA" id="ARBA00022598"/>
    </source>
</evidence>
<dbReference type="GO" id="GO:0032543">
    <property type="term" value="P:mitochondrial translation"/>
    <property type="evidence" value="ECO:0007669"/>
    <property type="project" value="UniProtKB-UniRule"/>
</dbReference>
<comment type="caution">
    <text evidence="7">The sequence shown here is derived from an EMBL/GenBank/DDBJ whole genome shotgun (WGS) entry which is preliminary data.</text>
</comment>
<name>A0A812B5Y7_ACAPH</name>